<proteinExistence type="predicted"/>
<dbReference type="Proteomes" id="UP000184301">
    <property type="component" value="Unassembled WGS sequence"/>
</dbReference>
<evidence type="ECO:0000313" key="2">
    <source>
        <dbReference type="EMBL" id="SHJ82974.1"/>
    </source>
</evidence>
<dbReference type="Gene3D" id="3.30.1340.10">
    <property type="entry name" value="HPr-like"/>
    <property type="match status" value="1"/>
</dbReference>
<dbReference type="EMBL" id="FQZY01000018">
    <property type="protein sequence ID" value="SHJ82974.1"/>
    <property type="molecule type" value="Genomic_DNA"/>
</dbReference>
<reference evidence="2 3" key="1">
    <citation type="submission" date="2016-11" db="EMBL/GenBank/DDBJ databases">
        <authorList>
            <person name="Jaros S."/>
            <person name="Januszkiewicz K."/>
            <person name="Wedrychowicz H."/>
        </authorList>
    </citation>
    <scope>NUCLEOTIDE SEQUENCE [LARGE SCALE GENOMIC DNA]</scope>
    <source>
        <strain evidence="2 3">DSM 15480</strain>
    </source>
</reference>
<dbReference type="AlphaFoldDB" id="A0A1M6MHQ5"/>
<dbReference type="RefSeq" id="WP_073107748.1">
    <property type="nucleotide sequence ID" value="NZ_FQZY01000018.1"/>
</dbReference>
<sequence length="75" mass="8512">MIEIKIRLDSVEDVNDFVGLVARYDTDFDLISGRYIVNAKSVMGIFSMDLSKPVELKIAEESGEILKELSRFIVE</sequence>
<protein>
    <submittedName>
        <fullName evidence="2">PTS HPr component phosphorylation site</fullName>
    </submittedName>
</protein>
<accession>A0A1M6MHQ5</accession>
<dbReference type="InterPro" id="IPR035895">
    <property type="entry name" value="HPr-like_sf"/>
</dbReference>
<organism evidence="2 3">
    <name type="scientific">Hespellia stercorisuis DSM 15480</name>
    <dbReference type="NCBI Taxonomy" id="1121950"/>
    <lineage>
        <taxon>Bacteria</taxon>
        <taxon>Bacillati</taxon>
        <taxon>Bacillota</taxon>
        <taxon>Clostridia</taxon>
        <taxon>Lachnospirales</taxon>
        <taxon>Lachnospiraceae</taxon>
        <taxon>Hespellia</taxon>
    </lineage>
</organism>
<dbReference type="InterPro" id="IPR000032">
    <property type="entry name" value="HPr-like"/>
</dbReference>
<keyword evidence="3" id="KW-1185">Reference proteome</keyword>
<evidence type="ECO:0000259" key="1">
    <source>
        <dbReference type="PROSITE" id="PS51350"/>
    </source>
</evidence>
<gene>
    <name evidence="2" type="ORF">SAMN02745243_01494</name>
</gene>
<dbReference type="SUPFAM" id="SSF55594">
    <property type="entry name" value="HPr-like"/>
    <property type="match status" value="1"/>
</dbReference>
<name>A0A1M6MHQ5_9FIRM</name>
<dbReference type="STRING" id="1121950.SAMN02745243_01494"/>
<dbReference type="PROSITE" id="PS51350">
    <property type="entry name" value="PTS_HPR_DOM"/>
    <property type="match status" value="1"/>
</dbReference>
<dbReference type="OrthoDB" id="2051287at2"/>
<evidence type="ECO:0000313" key="3">
    <source>
        <dbReference type="Proteomes" id="UP000184301"/>
    </source>
</evidence>
<feature type="domain" description="HPr" evidence="1">
    <location>
        <begin position="1"/>
        <end position="75"/>
    </location>
</feature>